<protein>
    <submittedName>
        <fullName evidence="4">Class I adenylate-forming enzyme family protein</fullName>
    </submittedName>
</protein>
<comment type="similarity">
    <text evidence="1">Belongs to the ATP-dependent AMP-binding enzyme family.</text>
</comment>
<dbReference type="PANTHER" id="PTHR43201:SF5">
    <property type="entry name" value="MEDIUM-CHAIN ACYL-COA LIGASE ACSF2, MITOCHONDRIAL"/>
    <property type="match status" value="1"/>
</dbReference>
<dbReference type="Proteomes" id="UP001183410">
    <property type="component" value="Unassembled WGS sequence"/>
</dbReference>
<accession>A0ABU2K1F6</accession>
<evidence type="ECO:0000313" key="4">
    <source>
        <dbReference type="EMBL" id="MDT0271040.1"/>
    </source>
</evidence>
<dbReference type="Gene3D" id="3.30.300.30">
    <property type="match status" value="1"/>
</dbReference>
<evidence type="ECO:0000256" key="1">
    <source>
        <dbReference type="ARBA" id="ARBA00006432"/>
    </source>
</evidence>
<evidence type="ECO:0000313" key="5">
    <source>
        <dbReference type="Proteomes" id="UP001183410"/>
    </source>
</evidence>
<evidence type="ECO:0000256" key="2">
    <source>
        <dbReference type="ARBA" id="ARBA00022598"/>
    </source>
</evidence>
<feature type="domain" description="AMP-binding enzyme C-terminal" evidence="3">
    <location>
        <begin position="7"/>
        <end position="83"/>
    </location>
</feature>
<dbReference type="PANTHER" id="PTHR43201">
    <property type="entry name" value="ACYL-COA SYNTHETASE"/>
    <property type="match status" value="1"/>
</dbReference>
<reference evidence="5" key="1">
    <citation type="submission" date="2023-07" db="EMBL/GenBank/DDBJ databases">
        <title>30 novel species of actinomycetes from the DSMZ collection.</title>
        <authorList>
            <person name="Nouioui I."/>
        </authorList>
    </citation>
    <scope>NUCLEOTIDE SEQUENCE [LARGE SCALE GENOMIC DNA]</scope>
    <source>
        <strain evidence="5">DSM 44915</strain>
    </source>
</reference>
<gene>
    <name evidence="4" type="ORF">RM844_32705</name>
</gene>
<dbReference type="InterPro" id="IPR025110">
    <property type="entry name" value="AMP-bd_C"/>
</dbReference>
<dbReference type="InterPro" id="IPR045851">
    <property type="entry name" value="AMP-bd_C_sf"/>
</dbReference>
<organism evidence="4 5">
    <name type="scientific">Streptomyces chisholmiae</name>
    <dbReference type="NCBI Taxonomy" id="3075540"/>
    <lineage>
        <taxon>Bacteria</taxon>
        <taxon>Bacillati</taxon>
        <taxon>Actinomycetota</taxon>
        <taxon>Actinomycetes</taxon>
        <taxon>Kitasatosporales</taxon>
        <taxon>Streptomycetaceae</taxon>
        <taxon>Streptomyces</taxon>
    </lineage>
</organism>
<comment type="caution">
    <text evidence="4">The sequence shown here is derived from an EMBL/GenBank/DDBJ whole genome shotgun (WGS) entry which is preliminary data.</text>
</comment>
<sequence>ANISPAEVERELRSHPQVRDVLCVGVPDPLMGERLAACVVARGPQAPTLDALGGHLTARGLDRRKHPERLLVVGELPLTPAGKPDRAALRERLAGSSRAGVPEDAPLTQAG</sequence>
<keyword evidence="2" id="KW-0436">Ligase</keyword>
<dbReference type="EMBL" id="JAVREO010000184">
    <property type="protein sequence ID" value="MDT0271040.1"/>
    <property type="molecule type" value="Genomic_DNA"/>
</dbReference>
<feature type="non-terminal residue" evidence="4">
    <location>
        <position position="1"/>
    </location>
</feature>
<dbReference type="Pfam" id="PF13193">
    <property type="entry name" value="AMP-binding_C"/>
    <property type="match status" value="1"/>
</dbReference>
<keyword evidence="5" id="KW-1185">Reference proteome</keyword>
<proteinExistence type="inferred from homology"/>
<name>A0ABU2K1F6_9ACTN</name>
<dbReference type="SUPFAM" id="SSF56801">
    <property type="entry name" value="Acetyl-CoA synthetase-like"/>
    <property type="match status" value="1"/>
</dbReference>
<evidence type="ECO:0000259" key="3">
    <source>
        <dbReference type="Pfam" id="PF13193"/>
    </source>
</evidence>